<dbReference type="SMART" id="SM00180">
    <property type="entry name" value="EGF_Lam"/>
    <property type="match status" value="1"/>
</dbReference>
<proteinExistence type="predicted"/>
<keyword evidence="7" id="KW-0424">Laminin EGF-like domain</keyword>
<organism evidence="9 10">
    <name type="scientific">Acropora cervicornis</name>
    <name type="common">Staghorn coral</name>
    <dbReference type="NCBI Taxonomy" id="6130"/>
    <lineage>
        <taxon>Eukaryota</taxon>
        <taxon>Metazoa</taxon>
        <taxon>Cnidaria</taxon>
        <taxon>Anthozoa</taxon>
        <taxon>Hexacorallia</taxon>
        <taxon>Scleractinia</taxon>
        <taxon>Astrocoeniina</taxon>
        <taxon>Acroporidae</taxon>
        <taxon>Acropora</taxon>
    </lineage>
</organism>
<sequence length="69" mass="7374">MKTNTFAFGPQGCRKCECNSYGSANMQCSESGQCSCLANVTGLQCTQCPLGFYGLPANPCQGSKEFFDI</sequence>
<dbReference type="PROSITE" id="PS01248">
    <property type="entry name" value="EGF_LAM_1"/>
    <property type="match status" value="1"/>
</dbReference>
<evidence type="ECO:0000313" key="10">
    <source>
        <dbReference type="Proteomes" id="UP001249851"/>
    </source>
</evidence>
<comment type="caution">
    <text evidence="9">The sequence shown here is derived from an EMBL/GenBank/DDBJ whole genome shotgun (WGS) entry which is preliminary data.</text>
</comment>
<dbReference type="Pfam" id="PF00053">
    <property type="entry name" value="EGF_laminin"/>
    <property type="match status" value="1"/>
</dbReference>
<dbReference type="FunFam" id="2.10.25.10:FF:000094">
    <property type="entry name" value="Laminin subunit alpha-2"/>
    <property type="match status" value="1"/>
</dbReference>
<evidence type="ECO:0000256" key="6">
    <source>
        <dbReference type="ARBA" id="ARBA00023180"/>
    </source>
</evidence>
<dbReference type="AlphaFoldDB" id="A0AAD9V848"/>
<keyword evidence="2" id="KW-0964">Secreted</keyword>
<dbReference type="GO" id="GO:0005576">
    <property type="term" value="C:extracellular region"/>
    <property type="evidence" value="ECO:0007669"/>
    <property type="project" value="UniProtKB-SubCell"/>
</dbReference>
<reference evidence="9" key="2">
    <citation type="journal article" date="2023" name="Science">
        <title>Genomic signatures of disease resistance in endangered staghorn corals.</title>
        <authorList>
            <person name="Vollmer S.V."/>
            <person name="Selwyn J.D."/>
            <person name="Despard B.A."/>
            <person name="Roesel C.L."/>
        </authorList>
    </citation>
    <scope>NUCLEOTIDE SEQUENCE</scope>
    <source>
        <strain evidence="9">K2</strain>
    </source>
</reference>
<evidence type="ECO:0000256" key="1">
    <source>
        <dbReference type="ARBA" id="ARBA00004613"/>
    </source>
</evidence>
<dbReference type="InterPro" id="IPR002049">
    <property type="entry name" value="LE_dom"/>
</dbReference>
<evidence type="ECO:0000256" key="4">
    <source>
        <dbReference type="ARBA" id="ARBA00022737"/>
    </source>
</evidence>
<dbReference type="SUPFAM" id="SSF57196">
    <property type="entry name" value="EGF/Laminin"/>
    <property type="match status" value="1"/>
</dbReference>
<keyword evidence="6" id="KW-0325">Glycoprotein</keyword>
<name>A0AAD9V848_ACRCE</name>
<comment type="subcellular location">
    <subcellularLocation>
        <location evidence="1">Secreted</location>
    </subcellularLocation>
</comment>
<evidence type="ECO:0000256" key="2">
    <source>
        <dbReference type="ARBA" id="ARBA00022525"/>
    </source>
</evidence>
<feature type="disulfide bond" evidence="7">
    <location>
        <begin position="36"/>
        <end position="45"/>
    </location>
</feature>
<evidence type="ECO:0000256" key="5">
    <source>
        <dbReference type="ARBA" id="ARBA00023157"/>
    </source>
</evidence>
<evidence type="ECO:0000256" key="7">
    <source>
        <dbReference type="PROSITE-ProRule" id="PRU00460"/>
    </source>
</evidence>
<gene>
    <name evidence="9" type="ORF">P5673_011956</name>
</gene>
<dbReference type="Gene3D" id="2.10.25.10">
    <property type="entry name" value="Laminin"/>
    <property type="match status" value="1"/>
</dbReference>
<reference evidence="9" key="1">
    <citation type="journal article" date="2023" name="G3 (Bethesda)">
        <title>Whole genome assembly and annotation of the endangered Caribbean coral Acropora cervicornis.</title>
        <authorList>
            <person name="Selwyn J.D."/>
            <person name="Vollmer S.V."/>
        </authorList>
    </citation>
    <scope>NUCLEOTIDE SEQUENCE</scope>
    <source>
        <strain evidence="9">K2</strain>
    </source>
</reference>
<feature type="disulfide bond" evidence="7">
    <location>
        <begin position="16"/>
        <end position="28"/>
    </location>
</feature>
<keyword evidence="3" id="KW-0732">Signal</keyword>
<accession>A0AAD9V848</accession>
<dbReference type="CDD" id="cd00055">
    <property type="entry name" value="EGF_Lam"/>
    <property type="match status" value="1"/>
</dbReference>
<keyword evidence="4" id="KW-0677">Repeat</keyword>
<feature type="domain" description="Laminin EGF-like" evidence="8">
    <location>
        <begin position="16"/>
        <end position="62"/>
    </location>
</feature>
<comment type="caution">
    <text evidence="7">Lacks conserved residue(s) required for the propagation of feature annotation.</text>
</comment>
<evidence type="ECO:0000259" key="8">
    <source>
        <dbReference type="PROSITE" id="PS50027"/>
    </source>
</evidence>
<keyword evidence="5 7" id="KW-1015">Disulfide bond</keyword>
<keyword evidence="10" id="KW-1185">Reference proteome</keyword>
<evidence type="ECO:0000313" key="9">
    <source>
        <dbReference type="EMBL" id="KAK2564512.1"/>
    </source>
</evidence>
<protein>
    <submittedName>
        <fullName evidence="9">Laminin subunit beta-1</fullName>
    </submittedName>
</protein>
<evidence type="ECO:0000256" key="3">
    <source>
        <dbReference type="ARBA" id="ARBA00022729"/>
    </source>
</evidence>
<dbReference type="EMBL" id="JARQWQ010000022">
    <property type="protein sequence ID" value="KAK2564512.1"/>
    <property type="molecule type" value="Genomic_DNA"/>
</dbReference>
<dbReference type="PROSITE" id="PS50027">
    <property type="entry name" value="EGF_LAM_2"/>
    <property type="match status" value="1"/>
</dbReference>
<dbReference type="Proteomes" id="UP001249851">
    <property type="component" value="Unassembled WGS sequence"/>
</dbReference>